<dbReference type="AlphaFoldDB" id="A0A081NHL4"/>
<name>A0A081NHL4_9GAMM</name>
<dbReference type="OrthoDB" id="6120181at2"/>
<protein>
    <recommendedName>
        <fullName evidence="1">N-acetyltransferase domain-containing protein</fullName>
    </recommendedName>
</protein>
<dbReference type="InterPro" id="IPR016181">
    <property type="entry name" value="Acyl_CoA_acyltransferase"/>
</dbReference>
<dbReference type="CDD" id="cd04301">
    <property type="entry name" value="NAT_SF"/>
    <property type="match status" value="1"/>
</dbReference>
<gene>
    <name evidence="2" type="ORF">GZ78_09965</name>
</gene>
<organism evidence="2 3">
    <name type="scientific">Endozoicomonas numazuensis</name>
    <dbReference type="NCBI Taxonomy" id="1137799"/>
    <lineage>
        <taxon>Bacteria</taxon>
        <taxon>Pseudomonadati</taxon>
        <taxon>Pseudomonadota</taxon>
        <taxon>Gammaproteobacteria</taxon>
        <taxon>Oceanospirillales</taxon>
        <taxon>Endozoicomonadaceae</taxon>
        <taxon>Endozoicomonas</taxon>
    </lineage>
</organism>
<dbReference type="PROSITE" id="PS51186">
    <property type="entry name" value="GNAT"/>
    <property type="match status" value="1"/>
</dbReference>
<evidence type="ECO:0000313" key="3">
    <source>
        <dbReference type="Proteomes" id="UP000028073"/>
    </source>
</evidence>
<dbReference type="Gene3D" id="3.40.630.30">
    <property type="match status" value="1"/>
</dbReference>
<evidence type="ECO:0000313" key="2">
    <source>
        <dbReference type="EMBL" id="KEQ17937.1"/>
    </source>
</evidence>
<dbReference type="Proteomes" id="UP000028073">
    <property type="component" value="Unassembled WGS sequence"/>
</dbReference>
<feature type="domain" description="N-acetyltransferase" evidence="1">
    <location>
        <begin position="1"/>
        <end position="122"/>
    </location>
</feature>
<reference evidence="2 3" key="1">
    <citation type="submission" date="2014-06" db="EMBL/GenBank/DDBJ databases">
        <title>Whole Genome Sequences of Three Symbiotic Endozoicomonas Bacteria.</title>
        <authorList>
            <person name="Neave M.J."/>
            <person name="Apprill A."/>
            <person name="Voolstra C.R."/>
        </authorList>
    </citation>
    <scope>NUCLEOTIDE SEQUENCE [LARGE SCALE GENOMIC DNA]</scope>
    <source>
        <strain evidence="2 3">DSM 25634</strain>
    </source>
</reference>
<evidence type="ECO:0000259" key="1">
    <source>
        <dbReference type="PROSITE" id="PS51186"/>
    </source>
</evidence>
<dbReference type="GO" id="GO:0016747">
    <property type="term" value="F:acyltransferase activity, transferring groups other than amino-acyl groups"/>
    <property type="evidence" value="ECO:0007669"/>
    <property type="project" value="InterPro"/>
</dbReference>
<accession>A0A081NHL4</accession>
<dbReference type="Pfam" id="PF13508">
    <property type="entry name" value="Acetyltransf_7"/>
    <property type="match status" value="1"/>
</dbReference>
<keyword evidence="3" id="KW-1185">Reference proteome</keyword>
<dbReference type="eggNOG" id="COG0456">
    <property type="taxonomic scope" value="Bacteria"/>
</dbReference>
<dbReference type="STRING" id="1137799.GZ78_09965"/>
<dbReference type="SUPFAM" id="SSF55729">
    <property type="entry name" value="Acyl-CoA N-acyltransferases (Nat)"/>
    <property type="match status" value="1"/>
</dbReference>
<comment type="caution">
    <text evidence="2">The sequence shown here is derived from an EMBL/GenBank/DDBJ whole genome shotgun (WGS) entry which is preliminary data.</text>
</comment>
<proteinExistence type="predicted"/>
<dbReference type="RefSeq" id="WP_034834907.1">
    <property type="nucleotide sequence ID" value="NZ_JOKH01000002.1"/>
</dbReference>
<sequence>MTPTVFPLVNRFFKENGHKGKVRPDERVFILRHDNTIVAALRATPKANGYLLRSVWVHREMRSKGLGSRLMNSVLESLSPAPCWCYPYPHLSAFYEKVGFNITEPARVPSEIAAPYLAYRDRGESFLLMALPEKTQRP</sequence>
<dbReference type="InterPro" id="IPR000182">
    <property type="entry name" value="GNAT_dom"/>
</dbReference>
<dbReference type="EMBL" id="JOKH01000002">
    <property type="protein sequence ID" value="KEQ17937.1"/>
    <property type="molecule type" value="Genomic_DNA"/>
</dbReference>